<organism evidence="1 2">
    <name type="scientific">Sparassis crispa</name>
    <dbReference type="NCBI Taxonomy" id="139825"/>
    <lineage>
        <taxon>Eukaryota</taxon>
        <taxon>Fungi</taxon>
        <taxon>Dikarya</taxon>
        <taxon>Basidiomycota</taxon>
        <taxon>Agaricomycotina</taxon>
        <taxon>Agaricomycetes</taxon>
        <taxon>Polyporales</taxon>
        <taxon>Sparassidaceae</taxon>
        <taxon>Sparassis</taxon>
    </lineage>
</organism>
<dbReference type="Proteomes" id="UP000287166">
    <property type="component" value="Unassembled WGS sequence"/>
</dbReference>
<sequence>MRAPMAQAAAASLLKNGPENPFAAYGYRRRALSAPPDDAAALEQPTPRR</sequence>
<comment type="caution">
    <text evidence="1">The sequence shown here is derived from an EMBL/GenBank/DDBJ whole genome shotgun (WGS) entry which is preliminary data.</text>
</comment>
<evidence type="ECO:0000313" key="2">
    <source>
        <dbReference type="Proteomes" id="UP000287166"/>
    </source>
</evidence>
<evidence type="ECO:0000313" key="1">
    <source>
        <dbReference type="EMBL" id="GBE81634.1"/>
    </source>
</evidence>
<proteinExistence type="predicted"/>
<dbReference type="InParanoid" id="A0A401GHE8"/>
<keyword evidence="2" id="KW-1185">Reference proteome</keyword>
<gene>
    <name evidence="1" type="ORF">SCP_0400050</name>
</gene>
<reference evidence="1 2" key="1">
    <citation type="journal article" date="2018" name="Sci. Rep.">
        <title>Genome sequence of the cauliflower mushroom Sparassis crispa (Hanabiratake) and its association with beneficial usage.</title>
        <authorList>
            <person name="Kiyama R."/>
            <person name="Furutani Y."/>
            <person name="Kawaguchi K."/>
            <person name="Nakanishi T."/>
        </authorList>
    </citation>
    <scope>NUCLEOTIDE SEQUENCE [LARGE SCALE GENOMIC DNA]</scope>
</reference>
<dbReference type="EMBL" id="BFAD01000004">
    <property type="protein sequence ID" value="GBE81634.1"/>
    <property type="molecule type" value="Genomic_DNA"/>
</dbReference>
<protein>
    <submittedName>
        <fullName evidence="1">Uncharacterized protein</fullName>
    </submittedName>
</protein>
<accession>A0A401GHE8</accession>
<dbReference type="RefSeq" id="XP_027612547.1">
    <property type="nucleotide sequence ID" value="XM_027756746.1"/>
</dbReference>
<name>A0A401GHE8_9APHY</name>
<dbReference type="GeneID" id="38778551"/>
<dbReference type="AlphaFoldDB" id="A0A401GHE8"/>